<evidence type="ECO:0000256" key="11">
    <source>
        <dbReference type="ARBA" id="ARBA00069325"/>
    </source>
</evidence>
<evidence type="ECO:0000256" key="10">
    <source>
        <dbReference type="ARBA" id="ARBA00066503"/>
    </source>
</evidence>
<evidence type="ECO:0000313" key="15">
    <source>
        <dbReference type="EMBL" id="GJN50492.1"/>
    </source>
</evidence>
<dbReference type="InterPro" id="IPR042118">
    <property type="entry name" value="QueA_dom1"/>
</dbReference>
<evidence type="ECO:0000256" key="2">
    <source>
        <dbReference type="ARBA" id="ARBA00004691"/>
    </source>
</evidence>
<dbReference type="InterPro" id="IPR036100">
    <property type="entry name" value="QueA_sf"/>
</dbReference>
<dbReference type="PANTHER" id="PTHR30307">
    <property type="entry name" value="S-ADENOSYLMETHIONINE:TRNA RIBOSYLTRANSFERASE-ISOMERASE"/>
    <property type="match status" value="1"/>
</dbReference>
<dbReference type="UniPathway" id="UPA00392"/>
<organism evidence="14 16">
    <name type="scientific">Pseudomonas tohonis</name>
    <dbReference type="NCBI Taxonomy" id="2725477"/>
    <lineage>
        <taxon>Bacteria</taxon>
        <taxon>Pseudomonadati</taxon>
        <taxon>Pseudomonadota</taxon>
        <taxon>Gammaproteobacteria</taxon>
        <taxon>Pseudomonadales</taxon>
        <taxon>Pseudomonadaceae</taxon>
        <taxon>Pseudomonas</taxon>
    </lineage>
</organism>
<dbReference type="Proteomes" id="UP001054892">
    <property type="component" value="Unassembled WGS sequence"/>
</dbReference>
<accession>A0A6J4EAI5</accession>
<dbReference type="Proteomes" id="UP000509383">
    <property type="component" value="Chromosome"/>
</dbReference>
<name>A0A6J4EAI5_9PSED</name>
<dbReference type="SUPFAM" id="SSF111337">
    <property type="entry name" value="QueA-like"/>
    <property type="match status" value="1"/>
</dbReference>
<dbReference type="GO" id="GO:0008616">
    <property type="term" value="P:tRNA queuosine(34) biosynthetic process"/>
    <property type="evidence" value="ECO:0007669"/>
    <property type="project" value="UniProtKB-UniRule"/>
</dbReference>
<evidence type="ECO:0000256" key="9">
    <source>
        <dbReference type="ARBA" id="ARBA00061210"/>
    </source>
</evidence>
<evidence type="ECO:0000256" key="1">
    <source>
        <dbReference type="ARBA" id="ARBA00004496"/>
    </source>
</evidence>
<dbReference type="InterPro" id="IPR042119">
    <property type="entry name" value="QueA_dom2"/>
</dbReference>
<dbReference type="NCBIfam" id="TIGR00113">
    <property type="entry name" value="queA"/>
    <property type="match status" value="1"/>
</dbReference>
<evidence type="ECO:0000313" key="17">
    <source>
        <dbReference type="Proteomes" id="UP001054892"/>
    </source>
</evidence>
<evidence type="ECO:0000256" key="6">
    <source>
        <dbReference type="ARBA" id="ARBA00022691"/>
    </source>
</evidence>
<dbReference type="FunFam" id="3.40.1780.10:FF:000001">
    <property type="entry name" value="S-adenosylmethionine:tRNA ribosyltransferase-isomerase"/>
    <property type="match status" value="1"/>
</dbReference>
<evidence type="ECO:0000313" key="16">
    <source>
        <dbReference type="Proteomes" id="UP000509383"/>
    </source>
</evidence>
<keyword evidence="7 13" id="KW-0671">Queuosine biosynthesis</keyword>
<evidence type="ECO:0000256" key="13">
    <source>
        <dbReference type="HAMAP-Rule" id="MF_00113"/>
    </source>
</evidence>
<dbReference type="InterPro" id="IPR003699">
    <property type="entry name" value="QueA"/>
</dbReference>
<comment type="similarity">
    <text evidence="9 13">Belongs to the QueA family.</text>
</comment>
<reference evidence="14 16" key="1">
    <citation type="submission" date="2020-05" db="EMBL/GenBank/DDBJ databases">
        <title>Characterization of novel class B3 metallo-beta-lactamase from novel Pseudomonas species.</title>
        <authorList>
            <person name="Yamada K."/>
            <person name="Aoki K."/>
            <person name="Ishii Y."/>
        </authorList>
    </citation>
    <scope>NUCLEOTIDE SEQUENCE [LARGE SCALE GENOMIC DNA]</scope>
    <source>
        <strain evidence="14 16">TUM18999</strain>
        <strain evidence="15 17">TUM20286</strain>
    </source>
</reference>
<dbReference type="FunFam" id="2.40.10.240:FF:000001">
    <property type="entry name" value="S-adenosylmethionine:tRNA ribosyltransferase-isomerase"/>
    <property type="match status" value="1"/>
</dbReference>
<evidence type="ECO:0000256" key="5">
    <source>
        <dbReference type="ARBA" id="ARBA00022679"/>
    </source>
</evidence>
<evidence type="ECO:0000256" key="3">
    <source>
        <dbReference type="ARBA" id="ARBA00011245"/>
    </source>
</evidence>
<evidence type="ECO:0000256" key="12">
    <source>
        <dbReference type="ARBA" id="ARBA00076160"/>
    </source>
</evidence>
<dbReference type="KEGG" id="ptw:TUM18999_49630"/>
<dbReference type="AlphaFoldDB" id="A0A6J4EAI5"/>
<protein>
    <recommendedName>
        <fullName evidence="11 13">S-adenosylmethionine:tRNA ribosyltransferase-isomerase</fullName>
        <ecNumber evidence="10 13">2.4.99.17</ecNumber>
    </recommendedName>
    <alternativeName>
        <fullName evidence="12 13">Queuosine biosynthesis protein QueA</fullName>
    </alternativeName>
</protein>
<dbReference type="GO" id="GO:0005737">
    <property type="term" value="C:cytoplasm"/>
    <property type="evidence" value="ECO:0007669"/>
    <property type="project" value="UniProtKB-SubCell"/>
</dbReference>
<evidence type="ECO:0000313" key="14">
    <source>
        <dbReference type="EMBL" id="BCG26772.1"/>
    </source>
</evidence>
<keyword evidence="14" id="KW-0413">Isomerase</keyword>
<gene>
    <name evidence="13 14" type="primary">queA</name>
    <name evidence="14" type="ORF">TUM18999_49630</name>
    <name evidence="15" type="ORF">TUM20286_02440</name>
</gene>
<comment type="pathway">
    <text evidence="2 13">tRNA modification; tRNA-queuosine biosynthesis.</text>
</comment>
<dbReference type="NCBIfam" id="NF001140">
    <property type="entry name" value="PRK00147.1"/>
    <property type="match status" value="1"/>
</dbReference>
<dbReference type="Gene3D" id="2.40.10.240">
    <property type="entry name" value="QueA-like"/>
    <property type="match status" value="1"/>
</dbReference>
<comment type="catalytic activity">
    <reaction evidence="8 13">
        <text>7-aminomethyl-7-carbaguanosine(34) in tRNA + S-adenosyl-L-methionine = epoxyqueuosine(34) in tRNA + adenine + L-methionine + 2 H(+)</text>
        <dbReference type="Rhea" id="RHEA:32155"/>
        <dbReference type="Rhea" id="RHEA-COMP:10342"/>
        <dbReference type="Rhea" id="RHEA-COMP:18582"/>
        <dbReference type="ChEBI" id="CHEBI:15378"/>
        <dbReference type="ChEBI" id="CHEBI:16708"/>
        <dbReference type="ChEBI" id="CHEBI:57844"/>
        <dbReference type="ChEBI" id="CHEBI:59789"/>
        <dbReference type="ChEBI" id="CHEBI:82833"/>
        <dbReference type="ChEBI" id="CHEBI:194443"/>
        <dbReference type="EC" id="2.4.99.17"/>
    </reaction>
</comment>
<dbReference type="EMBL" id="AP023189">
    <property type="protein sequence ID" value="BCG26772.1"/>
    <property type="molecule type" value="Genomic_DNA"/>
</dbReference>
<keyword evidence="5 13" id="KW-0808">Transferase</keyword>
<proteinExistence type="inferred from homology"/>
<evidence type="ECO:0000256" key="8">
    <source>
        <dbReference type="ARBA" id="ARBA00052751"/>
    </source>
</evidence>
<sequence>MRVADFHFELPEHLIARHPLSERRASRLLVLDGPTGELAHKGFADLLGYLRPGDLMVFNNTRVIPARLFGQKASGGKLEILVERVLDSHRVLAHVRSSKSPKPGSILLIDGGAEATMLARHDALFELGFAEEVLPLLDRLGHMPLPPYIDRPDEDADRERYQTVYARHAGAVAAPTAGLHFDEALLESIAAKGVETAFVTLHVGAGTFQPVRVERIEEHHMHREWLQVDQEVVDAVAACRARGGRVIAVGTTSVRSLESAARDGTLKPFSGDTDIFIYPGKPFHVVDALVTNFHLPESTLLMLVSAFAGYPETMAAYAAAVEQGYRFFSYGDAMFITRNPAPRGPEDQA</sequence>
<keyword evidence="17" id="KW-1185">Reference proteome</keyword>
<dbReference type="Pfam" id="PF02547">
    <property type="entry name" value="Queuosine_synth"/>
    <property type="match status" value="1"/>
</dbReference>
<comment type="subcellular location">
    <subcellularLocation>
        <location evidence="1 13">Cytoplasm</location>
    </subcellularLocation>
</comment>
<dbReference type="GO" id="GO:0051075">
    <property type="term" value="F:S-adenosylmethionine:tRNA ribosyltransferase-isomerase activity"/>
    <property type="evidence" value="ECO:0007669"/>
    <property type="project" value="UniProtKB-EC"/>
</dbReference>
<comment type="function">
    <text evidence="13">Transfers and isomerizes the ribose moiety from AdoMet to the 7-aminomethyl group of 7-deazaguanine (preQ1-tRNA) to give epoxyqueuosine (oQ-tRNA).</text>
</comment>
<dbReference type="RefSeq" id="WP_173172862.1">
    <property type="nucleotide sequence ID" value="NZ_AP023189.1"/>
</dbReference>
<dbReference type="HAMAP" id="MF_00113">
    <property type="entry name" value="QueA"/>
    <property type="match status" value="1"/>
</dbReference>
<comment type="subunit">
    <text evidence="3 13">Monomer.</text>
</comment>
<dbReference type="PANTHER" id="PTHR30307:SF0">
    <property type="entry name" value="S-ADENOSYLMETHIONINE:TRNA RIBOSYLTRANSFERASE-ISOMERASE"/>
    <property type="match status" value="1"/>
</dbReference>
<dbReference type="EMBL" id="BQKM01000001">
    <property type="protein sequence ID" value="GJN50492.1"/>
    <property type="molecule type" value="Genomic_DNA"/>
</dbReference>
<keyword evidence="4 13" id="KW-0963">Cytoplasm</keyword>
<keyword evidence="6 13" id="KW-0949">S-adenosyl-L-methionine</keyword>
<evidence type="ECO:0000256" key="7">
    <source>
        <dbReference type="ARBA" id="ARBA00022785"/>
    </source>
</evidence>
<evidence type="ECO:0000256" key="4">
    <source>
        <dbReference type="ARBA" id="ARBA00022490"/>
    </source>
</evidence>
<dbReference type="Gene3D" id="3.40.1780.10">
    <property type="entry name" value="QueA-like"/>
    <property type="match status" value="1"/>
</dbReference>
<dbReference type="EC" id="2.4.99.17" evidence="10 13"/>